<evidence type="ECO:0000313" key="4">
    <source>
        <dbReference type="Proteomes" id="UP000824124"/>
    </source>
</evidence>
<dbReference type="PROSITE" id="PS50164">
    <property type="entry name" value="GIY_YIG"/>
    <property type="match status" value="1"/>
</dbReference>
<dbReference type="SUPFAM" id="SSF82771">
    <property type="entry name" value="GIY-YIG endonuclease"/>
    <property type="match status" value="1"/>
</dbReference>
<dbReference type="Proteomes" id="UP000824124">
    <property type="component" value="Unassembled WGS sequence"/>
</dbReference>
<dbReference type="PANTHER" id="PTHR34477:SF1">
    <property type="entry name" value="UPF0213 PROTEIN YHBQ"/>
    <property type="match status" value="1"/>
</dbReference>
<sequence length="94" mass="10655">MIFVYMVECADGTLYTGIAKDPEAREAMHNAGRGAKYTRSRLPVRMVWQQQFASEHLARRAEVLIKQLSRQEKLRLAAGEVVLCDVCPRLFSGD</sequence>
<reference evidence="3" key="1">
    <citation type="submission" date="2020-10" db="EMBL/GenBank/DDBJ databases">
        <authorList>
            <person name="Gilroy R."/>
        </authorList>
    </citation>
    <scope>NUCLEOTIDE SEQUENCE</scope>
    <source>
        <strain evidence="3">2830</strain>
    </source>
</reference>
<evidence type="ECO:0000313" key="3">
    <source>
        <dbReference type="EMBL" id="HIU10823.1"/>
    </source>
</evidence>
<name>A0A9D1HMU6_9FIRM</name>
<evidence type="ECO:0000259" key="2">
    <source>
        <dbReference type="PROSITE" id="PS50164"/>
    </source>
</evidence>
<proteinExistence type="inferred from homology"/>
<comment type="similarity">
    <text evidence="1">Belongs to the UPF0213 family.</text>
</comment>
<dbReference type="InterPro" id="IPR035901">
    <property type="entry name" value="GIY-YIG_endonuc_sf"/>
</dbReference>
<accession>A0A9D1HMU6</accession>
<dbReference type="PANTHER" id="PTHR34477">
    <property type="entry name" value="UPF0213 PROTEIN YHBQ"/>
    <property type="match status" value="1"/>
</dbReference>
<evidence type="ECO:0000256" key="1">
    <source>
        <dbReference type="ARBA" id="ARBA00007435"/>
    </source>
</evidence>
<dbReference type="CDD" id="cd10456">
    <property type="entry name" value="GIY-YIG_UPF0213"/>
    <property type="match status" value="1"/>
</dbReference>
<reference evidence="3" key="2">
    <citation type="journal article" date="2021" name="PeerJ">
        <title>Extensive microbial diversity within the chicken gut microbiome revealed by metagenomics and culture.</title>
        <authorList>
            <person name="Gilroy R."/>
            <person name="Ravi A."/>
            <person name="Getino M."/>
            <person name="Pursley I."/>
            <person name="Horton D.L."/>
            <person name="Alikhan N.F."/>
            <person name="Baker D."/>
            <person name="Gharbi K."/>
            <person name="Hall N."/>
            <person name="Watson M."/>
            <person name="Adriaenssens E.M."/>
            <person name="Foster-Nyarko E."/>
            <person name="Jarju S."/>
            <person name="Secka A."/>
            <person name="Antonio M."/>
            <person name="Oren A."/>
            <person name="Chaudhuri R.R."/>
            <person name="La Ragione R."/>
            <person name="Hildebrand F."/>
            <person name="Pallen M.J."/>
        </authorList>
    </citation>
    <scope>NUCLEOTIDE SEQUENCE</scope>
    <source>
        <strain evidence="3">2830</strain>
    </source>
</reference>
<organism evidence="3 4">
    <name type="scientific">Candidatus Avidehalobacter gallistercoris</name>
    <dbReference type="NCBI Taxonomy" id="2840694"/>
    <lineage>
        <taxon>Bacteria</taxon>
        <taxon>Bacillati</taxon>
        <taxon>Bacillota</taxon>
        <taxon>Clostridia</taxon>
        <taxon>Eubacteriales</taxon>
        <taxon>Peptococcaceae</taxon>
        <taxon>Peptococcaceae incertae sedis</taxon>
        <taxon>Candidatus Avidehalobacter</taxon>
    </lineage>
</organism>
<gene>
    <name evidence="3" type="ORF">IAB00_06265</name>
</gene>
<dbReference type="InterPro" id="IPR050190">
    <property type="entry name" value="UPF0213_domain"/>
</dbReference>
<dbReference type="Gene3D" id="3.40.1440.10">
    <property type="entry name" value="GIY-YIG endonuclease"/>
    <property type="match status" value="1"/>
</dbReference>
<dbReference type="Pfam" id="PF01541">
    <property type="entry name" value="GIY-YIG"/>
    <property type="match status" value="1"/>
</dbReference>
<comment type="caution">
    <text evidence="3">The sequence shown here is derived from an EMBL/GenBank/DDBJ whole genome shotgun (WGS) entry which is preliminary data.</text>
</comment>
<feature type="domain" description="GIY-YIG" evidence="2">
    <location>
        <begin position="1"/>
        <end position="75"/>
    </location>
</feature>
<protein>
    <submittedName>
        <fullName evidence="3">GIY-YIG nuclease family protein</fullName>
    </submittedName>
</protein>
<dbReference type="AlphaFoldDB" id="A0A9D1HMU6"/>
<dbReference type="InterPro" id="IPR000305">
    <property type="entry name" value="GIY-YIG_endonuc"/>
</dbReference>
<dbReference type="EMBL" id="DVMH01000031">
    <property type="protein sequence ID" value="HIU10823.1"/>
    <property type="molecule type" value="Genomic_DNA"/>
</dbReference>